<sequence>MVRAVHGRTHAAGVGAARPEPASSARGGGSDPPGARSLAPEGHPAQIQGPRRISVDLPNRLSIRSTASSAVLLRTSKAGFSSTTSNERIRPVSAIISMHNCASR</sequence>
<dbReference type="Proteomes" id="UP000740926">
    <property type="component" value="Unassembled WGS sequence"/>
</dbReference>
<protein>
    <submittedName>
        <fullName evidence="2">Uncharacterized protein</fullName>
    </submittedName>
</protein>
<dbReference type="AlphaFoldDB" id="A0A9P6XR33"/>
<keyword evidence="3" id="KW-1185">Reference proteome</keyword>
<dbReference type="EMBL" id="JAANIU010012753">
    <property type="protein sequence ID" value="KAG1530297.1"/>
    <property type="molecule type" value="Genomic_DNA"/>
</dbReference>
<name>A0A9P6XR33_9FUNG</name>
<proteinExistence type="predicted"/>
<evidence type="ECO:0000313" key="3">
    <source>
        <dbReference type="Proteomes" id="UP000740926"/>
    </source>
</evidence>
<comment type="caution">
    <text evidence="2">The sequence shown here is derived from an EMBL/GenBank/DDBJ whole genome shotgun (WGS) entry which is preliminary data.</text>
</comment>
<gene>
    <name evidence="2" type="ORF">G6F50_017414</name>
</gene>
<evidence type="ECO:0000313" key="2">
    <source>
        <dbReference type="EMBL" id="KAG1530297.1"/>
    </source>
</evidence>
<feature type="region of interest" description="Disordered" evidence="1">
    <location>
        <begin position="1"/>
        <end position="58"/>
    </location>
</feature>
<evidence type="ECO:0000256" key="1">
    <source>
        <dbReference type="SAM" id="MobiDB-lite"/>
    </source>
</evidence>
<accession>A0A9P6XR33</accession>
<organism evidence="2 3">
    <name type="scientific">Rhizopus delemar</name>
    <dbReference type="NCBI Taxonomy" id="936053"/>
    <lineage>
        <taxon>Eukaryota</taxon>
        <taxon>Fungi</taxon>
        <taxon>Fungi incertae sedis</taxon>
        <taxon>Mucoromycota</taxon>
        <taxon>Mucoromycotina</taxon>
        <taxon>Mucoromycetes</taxon>
        <taxon>Mucorales</taxon>
        <taxon>Mucorineae</taxon>
        <taxon>Rhizopodaceae</taxon>
        <taxon>Rhizopus</taxon>
    </lineage>
</organism>
<reference evidence="2 3" key="1">
    <citation type="journal article" date="2020" name="Microb. Genom.">
        <title>Genetic diversity of clinical and environmental Mucorales isolates obtained from an investigation of mucormycosis cases among solid organ transplant recipients.</title>
        <authorList>
            <person name="Nguyen M.H."/>
            <person name="Kaul D."/>
            <person name="Muto C."/>
            <person name="Cheng S.J."/>
            <person name="Richter R.A."/>
            <person name="Bruno V.M."/>
            <person name="Liu G."/>
            <person name="Beyhan S."/>
            <person name="Sundermann A.J."/>
            <person name="Mounaud S."/>
            <person name="Pasculle A.W."/>
            <person name="Nierman W.C."/>
            <person name="Driscoll E."/>
            <person name="Cumbie R."/>
            <person name="Clancy C.J."/>
            <person name="Dupont C.L."/>
        </authorList>
    </citation>
    <scope>NUCLEOTIDE SEQUENCE [LARGE SCALE GENOMIC DNA]</scope>
    <source>
        <strain evidence="2 3">GL24</strain>
    </source>
</reference>